<dbReference type="InterPro" id="IPR039422">
    <property type="entry name" value="MarR/SlyA-like"/>
</dbReference>
<protein>
    <submittedName>
        <fullName evidence="2">MarR family transcriptional regulator</fullName>
    </submittedName>
</protein>
<dbReference type="PANTHER" id="PTHR33164">
    <property type="entry name" value="TRANSCRIPTIONAL REGULATOR, MARR FAMILY"/>
    <property type="match status" value="1"/>
</dbReference>
<dbReference type="Gene3D" id="1.10.10.10">
    <property type="entry name" value="Winged helix-like DNA-binding domain superfamily/Winged helix DNA-binding domain"/>
    <property type="match status" value="1"/>
</dbReference>
<sequence length="164" mass="18502">MNNDSSETAAAMLDQTFSSDLRYLMAVSYIVLSNNQVTSRHIEREYQMPVHAWSALYAITEFPGLRSKDIQHLFPRPQNSISRVVRLLIDRNLVEEEVSSTDARAKLLYATDKGTELLNEIKAKALARQAEMLGSLDTSEREVFLNLCRKIAADPGLRQSDAMP</sequence>
<dbReference type="InterPro" id="IPR000835">
    <property type="entry name" value="HTH_MarR-typ"/>
</dbReference>
<reference evidence="2 3" key="1">
    <citation type="journal article" date="2016" name="ISME J.">
        <title>Global occurrence and heterogeneity of the Roseobacter-clade species Ruegeria mobilis.</title>
        <authorList>
            <person name="Sonnenschein E."/>
            <person name="Gram L."/>
        </authorList>
    </citation>
    <scope>NUCLEOTIDE SEQUENCE [LARGE SCALE GENOMIC DNA]</scope>
    <source>
        <strain evidence="2 3">F1926</strain>
    </source>
</reference>
<dbReference type="InterPro" id="IPR036390">
    <property type="entry name" value="WH_DNA-bd_sf"/>
</dbReference>
<gene>
    <name evidence="2" type="ORF">K529_006940</name>
</gene>
<dbReference type="SMART" id="SM00347">
    <property type="entry name" value="HTH_MARR"/>
    <property type="match status" value="1"/>
</dbReference>
<proteinExistence type="predicted"/>
<dbReference type="RefSeq" id="WP_005615660.1">
    <property type="nucleotide sequence ID" value="NZ_CP015230.1"/>
</dbReference>
<dbReference type="PANTHER" id="PTHR33164:SF43">
    <property type="entry name" value="HTH-TYPE TRANSCRIPTIONAL REPRESSOR YETL"/>
    <property type="match status" value="1"/>
</dbReference>
<dbReference type="EMBL" id="CP015230">
    <property type="protein sequence ID" value="ANP40496.1"/>
    <property type="molecule type" value="Genomic_DNA"/>
</dbReference>
<dbReference type="Pfam" id="PF12802">
    <property type="entry name" value="MarR_2"/>
    <property type="match status" value="1"/>
</dbReference>
<dbReference type="AlphaFoldDB" id="A0A1B1A1V3"/>
<dbReference type="PRINTS" id="PR00598">
    <property type="entry name" value="HTHMARR"/>
</dbReference>
<organism evidence="2 3">
    <name type="scientific">Tritonibacter mobilis F1926</name>
    <dbReference type="NCBI Taxonomy" id="1265309"/>
    <lineage>
        <taxon>Bacteria</taxon>
        <taxon>Pseudomonadati</taxon>
        <taxon>Pseudomonadota</taxon>
        <taxon>Alphaproteobacteria</taxon>
        <taxon>Rhodobacterales</taxon>
        <taxon>Paracoccaceae</taxon>
        <taxon>Tritonibacter</taxon>
    </lineage>
</organism>
<dbReference type="OrthoDB" id="7840336at2"/>
<dbReference type="KEGG" id="rmb:K529_006940"/>
<dbReference type="GO" id="GO:0006950">
    <property type="term" value="P:response to stress"/>
    <property type="evidence" value="ECO:0007669"/>
    <property type="project" value="TreeGrafter"/>
</dbReference>
<dbReference type="STRING" id="1265309.K529_006940"/>
<name>A0A1B1A1V3_9RHOB</name>
<evidence type="ECO:0000259" key="1">
    <source>
        <dbReference type="PROSITE" id="PS50995"/>
    </source>
</evidence>
<dbReference type="GeneID" id="28249554"/>
<accession>A0A1B1A1V3</accession>
<evidence type="ECO:0000313" key="3">
    <source>
        <dbReference type="Proteomes" id="UP000013243"/>
    </source>
</evidence>
<feature type="domain" description="HTH marR-type" evidence="1">
    <location>
        <begin position="18"/>
        <end position="153"/>
    </location>
</feature>
<dbReference type="Proteomes" id="UP000013243">
    <property type="component" value="Chromosome"/>
</dbReference>
<dbReference type="GO" id="GO:0003700">
    <property type="term" value="F:DNA-binding transcription factor activity"/>
    <property type="evidence" value="ECO:0007669"/>
    <property type="project" value="InterPro"/>
</dbReference>
<dbReference type="InterPro" id="IPR036388">
    <property type="entry name" value="WH-like_DNA-bd_sf"/>
</dbReference>
<dbReference type="PROSITE" id="PS50995">
    <property type="entry name" value="HTH_MARR_2"/>
    <property type="match status" value="1"/>
</dbReference>
<dbReference type="SUPFAM" id="SSF46785">
    <property type="entry name" value="Winged helix' DNA-binding domain"/>
    <property type="match status" value="1"/>
</dbReference>
<evidence type="ECO:0000313" key="2">
    <source>
        <dbReference type="EMBL" id="ANP40496.1"/>
    </source>
</evidence>